<organism evidence="2 3">
    <name type="scientific">Micromonospora zhanjiangensis</name>
    <dbReference type="NCBI Taxonomy" id="1522057"/>
    <lineage>
        <taxon>Bacteria</taxon>
        <taxon>Bacillati</taxon>
        <taxon>Actinomycetota</taxon>
        <taxon>Actinomycetes</taxon>
        <taxon>Micromonosporales</taxon>
        <taxon>Micromonosporaceae</taxon>
        <taxon>Micromonospora</taxon>
    </lineage>
</organism>
<dbReference type="InterPro" id="IPR011037">
    <property type="entry name" value="Pyrv_Knase-like_insert_dom_sf"/>
</dbReference>
<keyword evidence="3" id="KW-1185">Reference proteome</keyword>
<protein>
    <submittedName>
        <fullName evidence="2">MOSC domain-containing protein</fullName>
    </submittedName>
</protein>
<evidence type="ECO:0000313" key="2">
    <source>
        <dbReference type="EMBL" id="MFC4107316.1"/>
    </source>
</evidence>
<reference evidence="3" key="1">
    <citation type="journal article" date="2019" name="Int. J. Syst. Evol. Microbiol.">
        <title>The Global Catalogue of Microorganisms (GCM) 10K type strain sequencing project: providing services to taxonomists for standard genome sequencing and annotation.</title>
        <authorList>
            <consortium name="The Broad Institute Genomics Platform"/>
            <consortium name="The Broad Institute Genome Sequencing Center for Infectious Disease"/>
            <person name="Wu L."/>
            <person name="Ma J."/>
        </authorList>
    </citation>
    <scope>NUCLEOTIDE SEQUENCE [LARGE SCALE GENOMIC DNA]</scope>
    <source>
        <strain evidence="3">2902at01</strain>
    </source>
</reference>
<dbReference type="Pfam" id="PF03473">
    <property type="entry name" value="MOSC"/>
    <property type="match status" value="1"/>
</dbReference>
<gene>
    <name evidence="2" type="ORF">ACFOX0_15465</name>
</gene>
<accession>A0ABV8KMI5</accession>
<dbReference type="Gene3D" id="2.40.33.20">
    <property type="entry name" value="PK beta-barrel domain-like"/>
    <property type="match status" value="1"/>
</dbReference>
<evidence type="ECO:0000313" key="3">
    <source>
        <dbReference type="Proteomes" id="UP001595868"/>
    </source>
</evidence>
<dbReference type="SUPFAM" id="SSF50800">
    <property type="entry name" value="PK beta-barrel domain-like"/>
    <property type="match status" value="1"/>
</dbReference>
<dbReference type="Proteomes" id="UP001595868">
    <property type="component" value="Unassembled WGS sequence"/>
</dbReference>
<sequence length="243" mass="25585">MVGAAAAGLDAADGTVGSAKLPRRWGRLLDVPARYVEGAGDPAVTLELDGRTFTAGSAATDAALGAHLDHPVRLTRVAPPDARLHRLLPDEPGLVPQWMAGIDPGTETVTPVAGARSGRFVDFGAVHLVTTGALAELADRIGRTEVSPDRFRPNLVLDADRDPEPGARLRFGEVVLRVLVRTPRCVVPGLAQGTLPADRALLATLARDYRTDLPDLGRAACFGSYAEVLRPGRLRVGERAASS</sequence>
<dbReference type="RefSeq" id="WP_377546083.1">
    <property type="nucleotide sequence ID" value="NZ_JBHSBN010000009.1"/>
</dbReference>
<evidence type="ECO:0000259" key="1">
    <source>
        <dbReference type="PROSITE" id="PS51340"/>
    </source>
</evidence>
<dbReference type="EMBL" id="JBHSBN010000009">
    <property type="protein sequence ID" value="MFC4107316.1"/>
    <property type="molecule type" value="Genomic_DNA"/>
</dbReference>
<dbReference type="InterPro" id="IPR005302">
    <property type="entry name" value="MoCF_Sase_C"/>
</dbReference>
<proteinExistence type="predicted"/>
<feature type="domain" description="MOSC" evidence="1">
    <location>
        <begin position="97"/>
        <end position="243"/>
    </location>
</feature>
<name>A0ABV8KMI5_9ACTN</name>
<comment type="caution">
    <text evidence="2">The sequence shown here is derived from an EMBL/GenBank/DDBJ whole genome shotgun (WGS) entry which is preliminary data.</text>
</comment>
<dbReference type="PROSITE" id="PS51340">
    <property type="entry name" value="MOSC"/>
    <property type="match status" value="1"/>
</dbReference>